<reference evidence="1 2" key="1">
    <citation type="submission" date="2020-12" db="EMBL/GenBank/DDBJ databases">
        <title>FDA dAtabase for Regulatory Grade micrObial Sequences (FDA-ARGOS): Supporting development and validation of Infectious Disease Dx tests.</title>
        <authorList>
            <person name="Sproer C."/>
            <person name="Gronow S."/>
            <person name="Severitt S."/>
            <person name="Schroder I."/>
            <person name="Tallon L."/>
            <person name="Sadzewicz L."/>
            <person name="Zhao X."/>
            <person name="Boylan J."/>
            <person name="Ott S."/>
            <person name="Bowen H."/>
            <person name="Vavikolanu K."/>
            <person name="Mehta A."/>
            <person name="Aluvathingal J."/>
            <person name="Nadendla S."/>
            <person name="Lowell S."/>
            <person name="Myers T."/>
            <person name="Yan Y."/>
            <person name="Sichtig H."/>
        </authorList>
    </citation>
    <scope>NUCLEOTIDE SEQUENCE [LARGE SCALE GENOMIC DNA]</scope>
    <source>
        <strain evidence="1 2">FDAARGOS_1050</strain>
    </source>
</reference>
<sequence>MELSEYEKKVLAALAGPGALLTRDVADRVRPRFGTSQQQHSGAVRAWLLHLEKLGLVRRLDTEKPVCWQLAAQQRGQGAGR</sequence>
<dbReference type="RefSeq" id="WP_198487357.1">
    <property type="nucleotide sequence ID" value="NZ_CP065997.1"/>
</dbReference>
<evidence type="ECO:0000313" key="2">
    <source>
        <dbReference type="Proteomes" id="UP000595231"/>
    </source>
</evidence>
<dbReference type="Proteomes" id="UP000595231">
    <property type="component" value="Chromosome"/>
</dbReference>
<gene>
    <name evidence="1" type="ORF">I6I07_15795</name>
</gene>
<proteinExistence type="predicted"/>
<name>A0A7T4B932_9BURK</name>
<dbReference type="AlphaFoldDB" id="A0A7T4B932"/>
<evidence type="ECO:0000313" key="1">
    <source>
        <dbReference type="EMBL" id="QQB37948.1"/>
    </source>
</evidence>
<dbReference type="EMBL" id="CP065997">
    <property type="protein sequence ID" value="QQB37948.1"/>
    <property type="molecule type" value="Genomic_DNA"/>
</dbReference>
<protein>
    <submittedName>
        <fullName evidence="1">Uncharacterized protein</fullName>
    </submittedName>
</protein>
<organism evidence="1 2">
    <name type="scientific">Achromobacter deleyi</name>
    <dbReference type="NCBI Taxonomy" id="1353891"/>
    <lineage>
        <taxon>Bacteria</taxon>
        <taxon>Pseudomonadati</taxon>
        <taxon>Pseudomonadota</taxon>
        <taxon>Betaproteobacteria</taxon>
        <taxon>Burkholderiales</taxon>
        <taxon>Alcaligenaceae</taxon>
        <taxon>Achromobacter</taxon>
    </lineage>
</organism>
<accession>A0A7T4B932</accession>